<dbReference type="EMBL" id="CAMKVN010023474">
    <property type="protein sequence ID" value="CAI2200145.1"/>
    <property type="molecule type" value="Genomic_DNA"/>
</dbReference>
<gene>
    <name evidence="1" type="ORF">FWILDA_LOCUS19425</name>
</gene>
<comment type="caution">
    <text evidence="1">The sequence shown here is derived from an EMBL/GenBank/DDBJ whole genome shotgun (WGS) entry which is preliminary data.</text>
</comment>
<protein>
    <submittedName>
        <fullName evidence="1">16214_t:CDS:1</fullName>
    </submittedName>
</protein>
<reference evidence="1" key="1">
    <citation type="submission" date="2022-08" db="EMBL/GenBank/DDBJ databases">
        <authorList>
            <person name="Kallberg Y."/>
            <person name="Tangrot J."/>
            <person name="Rosling A."/>
        </authorList>
    </citation>
    <scope>NUCLEOTIDE SEQUENCE</scope>
    <source>
        <strain evidence="1">Wild A</strain>
    </source>
</reference>
<organism evidence="1 2">
    <name type="scientific">Funneliformis geosporum</name>
    <dbReference type="NCBI Taxonomy" id="1117311"/>
    <lineage>
        <taxon>Eukaryota</taxon>
        <taxon>Fungi</taxon>
        <taxon>Fungi incertae sedis</taxon>
        <taxon>Mucoromycota</taxon>
        <taxon>Glomeromycotina</taxon>
        <taxon>Glomeromycetes</taxon>
        <taxon>Glomerales</taxon>
        <taxon>Glomeraceae</taxon>
        <taxon>Funneliformis</taxon>
    </lineage>
</organism>
<evidence type="ECO:0000313" key="2">
    <source>
        <dbReference type="Proteomes" id="UP001153678"/>
    </source>
</evidence>
<keyword evidence="2" id="KW-1185">Reference proteome</keyword>
<dbReference type="AlphaFoldDB" id="A0A9W4TBM4"/>
<sequence>GDVIRLMNKYGINILIANSKESMCIVKKFNKTLQEWSSIIQNAVDMRLPILE</sequence>
<accession>A0A9W4TBM4</accession>
<evidence type="ECO:0000313" key="1">
    <source>
        <dbReference type="EMBL" id="CAI2200145.1"/>
    </source>
</evidence>
<dbReference type="Proteomes" id="UP001153678">
    <property type="component" value="Unassembled WGS sequence"/>
</dbReference>
<feature type="non-terminal residue" evidence="1">
    <location>
        <position position="1"/>
    </location>
</feature>
<name>A0A9W4TBM4_9GLOM</name>
<dbReference type="OrthoDB" id="2425196at2759"/>
<proteinExistence type="predicted"/>
<feature type="non-terminal residue" evidence="1">
    <location>
        <position position="52"/>
    </location>
</feature>